<reference evidence="1 2" key="1">
    <citation type="submission" date="2018-06" db="EMBL/GenBank/DDBJ databases">
        <title>Spirosoma sp. HMF3257 Genome sequencing and assembly.</title>
        <authorList>
            <person name="Kang H."/>
            <person name="Cha I."/>
            <person name="Kim H."/>
            <person name="Kang J."/>
            <person name="Joh K."/>
        </authorList>
    </citation>
    <scope>NUCLEOTIDE SEQUENCE [LARGE SCALE GENOMIC DNA]</scope>
    <source>
        <strain evidence="1 2">HMF3257</strain>
    </source>
</reference>
<keyword evidence="2" id="KW-1185">Reference proteome</keyword>
<dbReference type="Proteomes" id="UP000249016">
    <property type="component" value="Unassembled WGS sequence"/>
</dbReference>
<name>A0A327NLQ8_9BACT</name>
<proteinExistence type="predicted"/>
<evidence type="ECO:0000313" key="2">
    <source>
        <dbReference type="Proteomes" id="UP000249016"/>
    </source>
</evidence>
<sequence length="159" mass="16007">MSGLISGTGTHTVTVSYLGQSASTTYTAPASCSVVCSVTAVATAIPVTCAGNSALQNGKIAVSGFTDGDTYQYSGGTVFNPAVSLSGPAQVIPAGGVIVSNLANPVASQPYTVRIYSGQGCYKDSTVMLLPTVCTCPAASCVPLVIKQTKGARRYGVTR</sequence>
<dbReference type="EMBL" id="QLII01000001">
    <property type="protein sequence ID" value="RAI75723.1"/>
    <property type="molecule type" value="Genomic_DNA"/>
</dbReference>
<comment type="caution">
    <text evidence="1">The sequence shown here is derived from an EMBL/GenBank/DDBJ whole genome shotgun (WGS) entry which is preliminary data.</text>
</comment>
<evidence type="ECO:0000313" key="1">
    <source>
        <dbReference type="EMBL" id="RAI75723.1"/>
    </source>
</evidence>
<gene>
    <name evidence="1" type="ORF">HMF3257_19010</name>
</gene>
<accession>A0A327NLQ8</accession>
<protein>
    <submittedName>
        <fullName evidence="1">Uncharacterized protein</fullName>
    </submittedName>
</protein>
<organism evidence="1 2">
    <name type="scientific">Spirosoma telluris</name>
    <dbReference type="NCBI Taxonomy" id="2183553"/>
    <lineage>
        <taxon>Bacteria</taxon>
        <taxon>Pseudomonadati</taxon>
        <taxon>Bacteroidota</taxon>
        <taxon>Cytophagia</taxon>
        <taxon>Cytophagales</taxon>
        <taxon>Cytophagaceae</taxon>
        <taxon>Spirosoma</taxon>
    </lineage>
</organism>
<dbReference type="AlphaFoldDB" id="A0A327NLQ8"/>